<gene>
    <name evidence="1" type="ORF">Fmac_022307</name>
</gene>
<accession>A0ABD1M160</accession>
<dbReference type="Proteomes" id="UP001603857">
    <property type="component" value="Unassembled WGS sequence"/>
</dbReference>
<evidence type="ECO:0000313" key="2">
    <source>
        <dbReference type="Proteomes" id="UP001603857"/>
    </source>
</evidence>
<evidence type="ECO:0008006" key="3">
    <source>
        <dbReference type="Google" id="ProtNLM"/>
    </source>
</evidence>
<evidence type="ECO:0000313" key="1">
    <source>
        <dbReference type="EMBL" id="KAL2328880.1"/>
    </source>
</evidence>
<name>A0ABD1M160_9FABA</name>
<organism evidence="1 2">
    <name type="scientific">Flemingia macrophylla</name>
    <dbReference type="NCBI Taxonomy" id="520843"/>
    <lineage>
        <taxon>Eukaryota</taxon>
        <taxon>Viridiplantae</taxon>
        <taxon>Streptophyta</taxon>
        <taxon>Embryophyta</taxon>
        <taxon>Tracheophyta</taxon>
        <taxon>Spermatophyta</taxon>
        <taxon>Magnoliopsida</taxon>
        <taxon>eudicotyledons</taxon>
        <taxon>Gunneridae</taxon>
        <taxon>Pentapetalae</taxon>
        <taxon>rosids</taxon>
        <taxon>fabids</taxon>
        <taxon>Fabales</taxon>
        <taxon>Fabaceae</taxon>
        <taxon>Papilionoideae</taxon>
        <taxon>50 kb inversion clade</taxon>
        <taxon>NPAAA clade</taxon>
        <taxon>indigoferoid/millettioid clade</taxon>
        <taxon>Phaseoleae</taxon>
        <taxon>Flemingia</taxon>
    </lineage>
</organism>
<protein>
    <recommendedName>
        <fullName evidence="3">Ribosomal protein L32</fullName>
    </recommendedName>
</protein>
<dbReference type="EMBL" id="JBGMDY010000007">
    <property type="protein sequence ID" value="KAL2328880.1"/>
    <property type="molecule type" value="Genomic_DNA"/>
</dbReference>
<dbReference type="AlphaFoldDB" id="A0ABD1M160"/>
<comment type="caution">
    <text evidence="1">The sequence shown here is derived from an EMBL/GenBank/DDBJ whole genome shotgun (WGS) entry which is preliminary data.</text>
</comment>
<sequence length="68" mass="7710">MGRNFRRPPKVRMNIIKNTFGAVSCSGETNSFLFPKNAMLAKFQLTNAMFAKKTLFAQKVHAFFTHVA</sequence>
<reference evidence="1 2" key="1">
    <citation type="submission" date="2024-08" db="EMBL/GenBank/DDBJ databases">
        <title>Insights into the chromosomal genome structure of Flemingia macrophylla.</title>
        <authorList>
            <person name="Ding Y."/>
            <person name="Zhao Y."/>
            <person name="Bi W."/>
            <person name="Wu M."/>
            <person name="Zhao G."/>
            <person name="Gong Y."/>
            <person name="Li W."/>
            <person name="Zhang P."/>
        </authorList>
    </citation>
    <scope>NUCLEOTIDE SEQUENCE [LARGE SCALE GENOMIC DNA]</scope>
    <source>
        <strain evidence="1">DYQJB</strain>
        <tissue evidence="1">Leaf</tissue>
    </source>
</reference>
<keyword evidence="2" id="KW-1185">Reference proteome</keyword>
<proteinExistence type="predicted"/>